<organism evidence="1 2">
    <name type="scientific">Orbilia oligospora</name>
    <name type="common">Nematode-trapping fungus</name>
    <name type="synonym">Arthrobotrys oligospora</name>
    <dbReference type="NCBI Taxonomy" id="2813651"/>
    <lineage>
        <taxon>Eukaryota</taxon>
        <taxon>Fungi</taxon>
        <taxon>Dikarya</taxon>
        <taxon>Ascomycota</taxon>
        <taxon>Pezizomycotina</taxon>
        <taxon>Orbiliomycetes</taxon>
        <taxon>Orbiliales</taxon>
        <taxon>Orbiliaceae</taxon>
        <taxon>Orbilia</taxon>
    </lineage>
</organism>
<evidence type="ECO:0000313" key="1">
    <source>
        <dbReference type="EMBL" id="TGJ65022.1"/>
    </source>
</evidence>
<dbReference type="Proteomes" id="UP000297595">
    <property type="component" value="Unassembled WGS sequence"/>
</dbReference>
<accession>A0A8H2DU84</accession>
<comment type="caution">
    <text evidence="1">The sequence shown here is derived from an EMBL/GenBank/DDBJ whole genome shotgun (WGS) entry which is preliminary data.</text>
</comment>
<sequence>MILSISRLDRGGFVYKMEVFPRLGNLFFILHQQDNSISHTPLKTYKVFKTHPLKKHSDLKKKTMTGFIRVTNNSSFAVRVFVSKYNGGNDDWFTLQPGGSDNWSRKGGWEVVVFRDGDDTNRVGRYVRANTSLVFNGFDSVETESI</sequence>
<proteinExistence type="predicted"/>
<gene>
    <name evidence="1" type="ORF">EYR41_009028</name>
</gene>
<protein>
    <submittedName>
        <fullName evidence="1">Uncharacterized protein</fullName>
    </submittedName>
</protein>
<reference evidence="1 2" key="1">
    <citation type="submission" date="2019-03" db="EMBL/GenBank/DDBJ databases">
        <title>Nematode-trapping fungi genome.</title>
        <authorList>
            <person name="Vidal-Diez De Ulzurrun G."/>
        </authorList>
    </citation>
    <scope>NUCLEOTIDE SEQUENCE [LARGE SCALE GENOMIC DNA]</scope>
    <source>
        <strain evidence="1 2">TWF154</strain>
    </source>
</reference>
<dbReference type="EMBL" id="SOZJ01000006">
    <property type="protein sequence ID" value="TGJ65022.1"/>
    <property type="molecule type" value="Genomic_DNA"/>
</dbReference>
<evidence type="ECO:0000313" key="2">
    <source>
        <dbReference type="Proteomes" id="UP000297595"/>
    </source>
</evidence>
<name>A0A8H2DU84_ORBOL</name>
<dbReference type="AlphaFoldDB" id="A0A8H2DU84"/>